<dbReference type="PIRSF" id="PIRSF004925">
    <property type="entry name" value="HcaT"/>
    <property type="match status" value="1"/>
</dbReference>
<dbReference type="InterPro" id="IPR024989">
    <property type="entry name" value="MFS_assoc_dom"/>
</dbReference>
<dbReference type="Proteomes" id="UP001596055">
    <property type="component" value="Unassembled WGS sequence"/>
</dbReference>
<keyword evidence="7 8" id="KW-0472">Membrane</keyword>
<evidence type="ECO:0000256" key="6">
    <source>
        <dbReference type="ARBA" id="ARBA00022989"/>
    </source>
</evidence>
<evidence type="ECO:0000313" key="11">
    <source>
        <dbReference type="Proteomes" id="UP001596055"/>
    </source>
</evidence>
<sequence length="415" mass="45459">MPAKIAIALDIAGIERRSGIYWRLSNLYFWFFALLGGLLPYWSLYLQDRGFSYLQIATLMATIQLTKIVAPSVWGWLGDRSGQRVRLVRFGAITGSLFFAGVFLEPGFYGLLLVMLAFTFFWNAILPLYEVITLRTLGSQRDRYGKVRLWGSVGFIASVAGVGGILEWVPVGTLPWLLLPVFAGIAVSAFLIPSERGEVRQSAPSGSLRKIVTHPSVVTFFLMNFLLQVSHGPYYTFFSIHLEQHGYGKLSTGLLWSLGVVAEIGLFLVMHRFTRRFTVRQIAIGALFLTMIRWLLIAEMTDFVAVLVFAQLLHAASYGALHAISVQYIQSFFGQHHHGQGQALYSGLTFGAGGAVGAWLSGFLVDGVSTSAAFLGGAVAMALAIVITWRGLRPPPRVQVENPAYSSGSSSSSSS</sequence>
<feature type="transmembrane region" description="Helical" evidence="8">
    <location>
        <begin position="110"/>
        <end position="129"/>
    </location>
</feature>
<keyword evidence="2" id="KW-0813">Transport</keyword>
<feature type="transmembrane region" description="Helical" evidence="8">
    <location>
        <begin position="174"/>
        <end position="192"/>
    </location>
</feature>
<keyword evidence="4" id="KW-0997">Cell inner membrane</keyword>
<evidence type="ECO:0000256" key="8">
    <source>
        <dbReference type="SAM" id="Phobius"/>
    </source>
</evidence>
<gene>
    <name evidence="10" type="ORF">ACFPQA_02625</name>
</gene>
<dbReference type="RefSeq" id="WP_345799619.1">
    <property type="nucleotide sequence ID" value="NZ_JAKZAJ010000003.1"/>
</dbReference>
<feature type="transmembrane region" description="Helical" evidence="8">
    <location>
        <begin position="149"/>
        <end position="168"/>
    </location>
</feature>
<dbReference type="InterPro" id="IPR026032">
    <property type="entry name" value="HcaT-like"/>
</dbReference>
<protein>
    <submittedName>
        <fullName evidence="10">MFS transporter</fullName>
    </submittedName>
</protein>
<proteinExistence type="predicted"/>
<dbReference type="Gene3D" id="1.20.1250.20">
    <property type="entry name" value="MFS general substrate transporter like domains"/>
    <property type="match status" value="2"/>
</dbReference>
<feature type="transmembrane region" description="Helical" evidence="8">
    <location>
        <begin position="212"/>
        <end position="230"/>
    </location>
</feature>
<reference evidence="11" key="1">
    <citation type="journal article" date="2019" name="Int. J. Syst. Evol. Microbiol.">
        <title>The Global Catalogue of Microorganisms (GCM) 10K type strain sequencing project: providing services to taxonomists for standard genome sequencing and annotation.</title>
        <authorList>
            <consortium name="The Broad Institute Genomics Platform"/>
            <consortium name="The Broad Institute Genome Sequencing Center for Infectious Disease"/>
            <person name="Wu L."/>
            <person name="Ma J."/>
        </authorList>
    </citation>
    <scope>NUCLEOTIDE SEQUENCE [LARGE SCALE GENOMIC DNA]</scope>
    <source>
        <strain evidence="11">CGMCC 4.1799</strain>
    </source>
</reference>
<keyword evidence="11" id="KW-1185">Reference proteome</keyword>
<evidence type="ECO:0000256" key="5">
    <source>
        <dbReference type="ARBA" id="ARBA00022692"/>
    </source>
</evidence>
<evidence type="ECO:0000256" key="7">
    <source>
        <dbReference type="ARBA" id="ARBA00023136"/>
    </source>
</evidence>
<evidence type="ECO:0000256" key="4">
    <source>
        <dbReference type="ARBA" id="ARBA00022519"/>
    </source>
</evidence>
<dbReference type="SUPFAM" id="SSF103473">
    <property type="entry name" value="MFS general substrate transporter"/>
    <property type="match status" value="1"/>
</dbReference>
<comment type="caution">
    <text evidence="10">The sequence shown here is derived from an EMBL/GenBank/DDBJ whole genome shotgun (WGS) entry which is preliminary data.</text>
</comment>
<keyword evidence="3" id="KW-1003">Cell membrane</keyword>
<feature type="transmembrane region" description="Helical" evidence="8">
    <location>
        <begin position="344"/>
        <end position="365"/>
    </location>
</feature>
<accession>A0ABW0RI19</accession>
<evidence type="ECO:0000256" key="1">
    <source>
        <dbReference type="ARBA" id="ARBA00004429"/>
    </source>
</evidence>
<organism evidence="10 11">
    <name type="scientific">Marinobacter koreensis</name>
    <dbReference type="NCBI Taxonomy" id="335974"/>
    <lineage>
        <taxon>Bacteria</taxon>
        <taxon>Pseudomonadati</taxon>
        <taxon>Pseudomonadota</taxon>
        <taxon>Gammaproteobacteria</taxon>
        <taxon>Pseudomonadales</taxon>
        <taxon>Marinobacteraceae</taxon>
        <taxon>Marinobacter</taxon>
    </lineage>
</organism>
<dbReference type="Pfam" id="PF12832">
    <property type="entry name" value="MFS_1_like"/>
    <property type="match status" value="1"/>
</dbReference>
<dbReference type="CDD" id="cd17335">
    <property type="entry name" value="MFS_MFSD6"/>
    <property type="match status" value="1"/>
</dbReference>
<keyword evidence="6 8" id="KW-1133">Transmembrane helix</keyword>
<feature type="transmembrane region" description="Helical" evidence="8">
    <location>
        <begin position="51"/>
        <end position="75"/>
    </location>
</feature>
<dbReference type="PANTHER" id="PTHR23522">
    <property type="entry name" value="BLL5896 PROTEIN"/>
    <property type="match status" value="1"/>
</dbReference>
<evidence type="ECO:0000256" key="2">
    <source>
        <dbReference type="ARBA" id="ARBA00022448"/>
    </source>
</evidence>
<evidence type="ECO:0000313" key="10">
    <source>
        <dbReference type="EMBL" id="MFC5543936.1"/>
    </source>
</evidence>
<dbReference type="InterPro" id="IPR036259">
    <property type="entry name" value="MFS_trans_sf"/>
</dbReference>
<feature type="transmembrane region" description="Helical" evidence="8">
    <location>
        <begin position="303"/>
        <end position="324"/>
    </location>
</feature>
<feature type="transmembrane region" description="Helical" evidence="8">
    <location>
        <begin position="277"/>
        <end position="297"/>
    </location>
</feature>
<feature type="transmembrane region" description="Helical" evidence="8">
    <location>
        <begin position="371"/>
        <end position="389"/>
    </location>
</feature>
<dbReference type="EMBL" id="JBHSNL010000001">
    <property type="protein sequence ID" value="MFC5543936.1"/>
    <property type="molecule type" value="Genomic_DNA"/>
</dbReference>
<dbReference type="NCBIfam" id="NF037955">
    <property type="entry name" value="mfs"/>
    <property type="match status" value="1"/>
</dbReference>
<comment type="subcellular location">
    <subcellularLocation>
        <location evidence="1">Cell inner membrane</location>
        <topology evidence="1">Multi-pass membrane protein</topology>
    </subcellularLocation>
</comment>
<feature type="transmembrane region" description="Helical" evidence="8">
    <location>
        <begin position="27"/>
        <end position="45"/>
    </location>
</feature>
<feature type="domain" description="Major facilitator superfamily associated" evidence="9">
    <location>
        <begin position="21"/>
        <end position="375"/>
    </location>
</feature>
<keyword evidence="5 8" id="KW-0812">Transmembrane</keyword>
<evidence type="ECO:0000259" key="9">
    <source>
        <dbReference type="Pfam" id="PF12832"/>
    </source>
</evidence>
<name>A0ABW0RI19_9GAMM</name>
<dbReference type="PANTHER" id="PTHR23522:SF10">
    <property type="entry name" value="3-PHENYLPROPIONIC ACID TRANSPORTER-RELATED"/>
    <property type="match status" value="1"/>
</dbReference>
<feature type="transmembrane region" description="Helical" evidence="8">
    <location>
        <begin position="250"/>
        <end position="270"/>
    </location>
</feature>
<evidence type="ECO:0000256" key="3">
    <source>
        <dbReference type="ARBA" id="ARBA00022475"/>
    </source>
</evidence>
<feature type="transmembrane region" description="Helical" evidence="8">
    <location>
        <begin position="87"/>
        <end position="104"/>
    </location>
</feature>